<feature type="region of interest" description="Disordered" evidence="7">
    <location>
        <begin position="831"/>
        <end position="855"/>
    </location>
</feature>
<feature type="region of interest" description="Disordered" evidence="7">
    <location>
        <begin position="652"/>
        <end position="683"/>
    </location>
</feature>
<feature type="region of interest" description="Disordered" evidence="7">
    <location>
        <begin position="1"/>
        <end position="57"/>
    </location>
</feature>
<dbReference type="EMBL" id="JAVRRG010000019">
    <property type="protein sequence ID" value="KAK5097246.1"/>
    <property type="molecule type" value="Genomic_DNA"/>
</dbReference>
<keyword evidence="4" id="KW-0347">Helicase</keyword>
<evidence type="ECO:0000256" key="3">
    <source>
        <dbReference type="ARBA" id="ARBA00022801"/>
    </source>
</evidence>
<keyword evidence="3 10" id="KW-0378">Hydrolase</keyword>
<dbReference type="SUPFAM" id="SSF52540">
    <property type="entry name" value="P-loop containing nucleoside triphosphate hydrolases"/>
    <property type="match status" value="1"/>
</dbReference>
<evidence type="ECO:0000256" key="1">
    <source>
        <dbReference type="ARBA" id="ARBA00012552"/>
    </source>
</evidence>
<dbReference type="InterPro" id="IPR011545">
    <property type="entry name" value="DEAD/DEAH_box_helicase_dom"/>
</dbReference>
<sequence>MSNLDILKPMAVKRKAEEAFTSRRTQRDDPRDAVSDNAKVSNMPPAGRTQDAQKSKLRDRATALLKTRQQLPIWPHAEEVRQKVRENDVLLLVGETGSGKSTQIPQFLCSEKWCQSLPVLTSTTSNGAQKGRKGNIGGRIAILQPRRVAATSLATRVAQEIGTPLGSSSPASTVGYSVRFDNNVSPSTKIKFLTDGMLLQELLRDRWLREYSCVIVDEVHERGVNVDLVLGFLRRILEAGRGAGSEDGRQGVPLKIVVMSATADMGGIHDFFAGVGDLPVNGSNANEGQNGHTSSQSQNEEWNGFSDSETPAKQDTSEENKRSSNDNISVGSCYIKGRQYPVTTHYTSTPTTNLLDTAMDRIIQIHQHTPLPGDVLVFLSGQEMIENLESLCHTYASSLNEQQKPPQQPSLPPRHKRGYPQKLPGLQILPLFASLPTHLQARIFQPTPPFTRRIILSTNIAETSITVPGIRHVIDTGKHKSRLFRPGLNLDTLLSTPISQSMAKQRSGRAGREAPGHCYRLYIEKDYWDLEKDTKPEILQTNLAFLVLTLKAHNVDDVLDFPLLTRPPRRSLEAALEGLLNLDALDPDTSNITDIGKKMASLPVRPDLARILLESSKHSPDIVEGVIDIVSALSLEEGIFLPVHSNKRLQSAAKKSSQELLLDKQKKKSGEDVSDDEESNPVEAARRQLLSRHSDHLTLLNAIQAYASPNTHDRRAWCDQHGISHRAMSRIMDVRKQLRQMMGSKRFQLAAPSNTNTVTLDGALGALQKRETILKCLIAGLWPNIAILTSLAPSQTQQGQAGSQPQNPNQRAPYTTLLTSQGIHVHPSSVMFTQRDSPGRRKEDDNTMGGRRDAAVGASGMPRAVIFTDLIYTSKPYARNVSAVELGWVADMGKLS</sequence>
<dbReference type="InterPro" id="IPR002464">
    <property type="entry name" value="DNA/RNA_helicase_DEAH_CS"/>
</dbReference>
<dbReference type="PROSITE" id="PS00690">
    <property type="entry name" value="DEAH_ATP_HELICASE"/>
    <property type="match status" value="1"/>
</dbReference>
<dbReference type="Pfam" id="PF21010">
    <property type="entry name" value="HA2_C"/>
    <property type="match status" value="1"/>
</dbReference>
<dbReference type="Gene3D" id="3.40.50.300">
    <property type="entry name" value="P-loop containing nucleotide triphosphate hydrolases"/>
    <property type="match status" value="2"/>
</dbReference>
<feature type="compositionally biased region" description="Basic and acidic residues" evidence="7">
    <location>
        <begin position="310"/>
        <end position="324"/>
    </location>
</feature>
<reference evidence="10 11" key="1">
    <citation type="submission" date="2023-08" db="EMBL/GenBank/DDBJ databases">
        <title>Black Yeasts Isolated from many extreme environments.</title>
        <authorList>
            <person name="Coleine C."/>
            <person name="Stajich J.E."/>
            <person name="Selbmann L."/>
        </authorList>
    </citation>
    <scope>NUCLEOTIDE SEQUENCE [LARGE SCALE GENOMIC DNA]</scope>
    <source>
        <strain evidence="10 11">CCFEE 5885</strain>
    </source>
</reference>
<dbReference type="InterPro" id="IPR001650">
    <property type="entry name" value="Helicase_C-like"/>
</dbReference>
<dbReference type="InterPro" id="IPR027417">
    <property type="entry name" value="P-loop_NTPase"/>
</dbReference>
<dbReference type="SMART" id="SM00487">
    <property type="entry name" value="DEXDc"/>
    <property type="match status" value="1"/>
</dbReference>
<proteinExistence type="predicted"/>
<dbReference type="CDD" id="cd18791">
    <property type="entry name" value="SF2_C_RHA"/>
    <property type="match status" value="1"/>
</dbReference>
<evidence type="ECO:0000256" key="2">
    <source>
        <dbReference type="ARBA" id="ARBA00022741"/>
    </source>
</evidence>
<feature type="compositionally biased region" description="Polar residues" evidence="7">
    <location>
        <begin position="282"/>
        <end position="309"/>
    </location>
</feature>
<dbReference type="SMART" id="SM00490">
    <property type="entry name" value="HELICc"/>
    <property type="match status" value="1"/>
</dbReference>
<feature type="domain" description="Helicase C-terminal" evidence="9">
    <location>
        <begin position="361"/>
        <end position="554"/>
    </location>
</feature>
<dbReference type="InterPro" id="IPR048333">
    <property type="entry name" value="HA2_WH"/>
</dbReference>
<dbReference type="Pfam" id="PF04408">
    <property type="entry name" value="WHD_HA2"/>
    <property type="match status" value="1"/>
</dbReference>
<keyword evidence="2" id="KW-0547">Nucleotide-binding</keyword>
<dbReference type="Proteomes" id="UP001345013">
    <property type="component" value="Unassembled WGS sequence"/>
</dbReference>
<evidence type="ECO:0000313" key="11">
    <source>
        <dbReference type="Proteomes" id="UP001345013"/>
    </source>
</evidence>
<feature type="compositionally biased region" description="Basic and acidic residues" evidence="7">
    <location>
        <begin position="14"/>
        <end position="34"/>
    </location>
</feature>
<organism evidence="10 11">
    <name type="scientific">Lithohypha guttulata</name>
    <dbReference type="NCBI Taxonomy" id="1690604"/>
    <lineage>
        <taxon>Eukaryota</taxon>
        <taxon>Fungi</taxon>
        <taxon>Dikarya</taxon>
        <taxon>Ascomycota</taxon>
        <taxon>Pezizomycotina</taxon>
        <taxon>Eurotiomycetes</taxon>
        <taxon>Chaetothyriomycetidae</taxon>
        <taxon>Chaetothyriales</taxon>
        <taxon>Trichomeriaceae</taxon>
        <taxon>Lithohypha</taxon>
    </lineage>
</organism>
<evidence type="ECO:0000259" key="8">
    <source>
        <dbReference type="PROSITE" id="PS51192"/>
    </source>
</evidence>
<dbReference type="CDD" id="cd17917">
    <property type="entry name" value="DEXHc_RHA-like"/>
    <property type="match status" value="1"/>
</dbReference>
<dbReference type="PROSITE" id="PS51192">
    <property type="entry name" value="HELICASE_ATP_BIND_1"/>
    <property type="match status" value="1"/>
</dbReference>
<keyword evidence="11" id="KW-1185">Reference proteome</keyword>
<accession>A0ABR0KI23</accession>
<keyword evidence="5" id="KW-0067">ATP-binding</keyword>
<evidence type="ECO:0000313" key="10">
    <source>
        <dbReference type="EMBL" id="KAK5097246.1"/>
    </source>
</evidence>
<dbReference type="GO" id="GO:0003724">
    <property type="term" value="F:RNA helicase activity"/>
    <property type="evidence" value="ECO:0007669"/>
    <property type="project" value="UniProtKB-EC"/>
</dbReference>
<evidence type="ECO:0000256" key="6">
    <source>
        <dbReference type="ARBA" id="ARBA00047984"/>
    </source>
</evidence>
<dbReference type="Gene3D" id="1.20.120.1080">
    <property type="match status" value="1"/>
</dbReference>
<evidence type="ECO:0000256" key="5">
    <source>
        <dbReference type="ARBA" id="ARBA00022840"/>
    </source>
</evidence>
<dbReference type="PANTHER" id="PTHR18934:SF118">
    <property type="entry name" value="ATP-DEPENDENT RNA HELICASE DHX33"/>
    <property type="match status" value="1"/>
</dbReference>
<feature type="compositionally biased region" description="Basic and acidic residues" evidence="7">
    <location>
        <begin position="837"/>
        <end position="854"/>
    </location>
</feature>
<dbReference type="PANTHER" id="PTHR18934">
    <property type="entry name" value="ATP-DEPENDENT RNA HELICASE"/>
    <property type="match status" value="1"/>
</dbReference>
<dbReference type="InterPro" id="IPR011709">
    <property type="entry name" value="DEAD-box_helicase_OB_fold"/>
</dbReference>
<evidence type="ECO:0000259" key="9">
    <source>
        <dbReference type="PROSITE" id="PS51194"/>
    </source>
</evidence>
<dbReference type="Pfam" id="PF00270">
    <property type="entry name" value="DEAD"/>
    <property type="match status" value="1"/>
</dbReference>
<protein>
    <recommendedName>
        <fullName evidence="1">RNA helicase</fullName>
        <ecNumber evidence="1">3.6.4.13</ecNumber>
    </recommendedName>
</protein>
<evidence type="ECO:0000256" key="4">
    <source>
        <dbReference type="ARBA" id="ARBA00022806"/>
    </source>
</evidence>
<feature type="region of interest" description="Disordered" evidence="7">
    <location>
        <begin position="399"/>
        <end position="418"/>
    </location>
</feature>
<dbReference type="PROSITE" id="PS51194">
    <property type="entry name" value="HELICASE_CTER"/>
    <property type="match status" value="1"/>
</dbReference>
<feature type="compositionally biased region" description="Basic and acidic residues" evidence="7">
    <location>
        <begin position="661"/>
        <end position="671"/>
    </location>
</feature>
<dbReference type="Pfam" id="PF00271">
    <property type="entry name" value="Helicase_C"/>
    <property type="match status" value="1"/>
</dbReference>
<dbReference type="GO" id="GO:0016787">
    <property type="term" value="F:hydrolase activity"/>
    <property type="evidence" value="ECO:0007669"/>
    <property type="project" value="UniProtKB-KW"/>
</dbReference>
<comment type="catalytic activity">
    <reaction evidence="6">
        <text>ATP + H2O = ADP + phosphate + H(+)</text>
        <dbReference type="Rhea" id="RHEA:13065"/>
        <dbReference type="ChEBI" id="CHEBI:15377"/>
        <dbReference type="ChEBI" id="CHEBI:15378"/>
        <dbReference type="ChEBI" id="CHEBI:30616"/>
        <dbReference type="ChEBI" id="CHEBI:43474"/>
        <dbReference type="ChEBI" id="CHEBI:456216"/>
        <dbReference type="EC" id="3.6.4.13"/>
    </reaction>
</comment>
<dbReference type="Pfam" id="PF07717">
    <property type="entry name" value="OB_NTP_bind"/>
    <property type="match status" value="1"/>
</dbReference>
<gene>
    <name evidence="10" type="primary">prh1</name>
    <name evidence="10" type="ORF">LTR24_002293</name>
</gene>
<feature type="domain" description="Helicase ATP-binding" evidence="8">
    <location>
        <begin position="81"/>
        <end position="281"/>
    </location>
</feature>
<feature type="region of interest" description="Disordered" evidence="7">
    <location>
        <begin position="282"/>
        <end position="328"/>
    </location>
</feature>
<dbReference type="InterPro" id="IPR014001">
    <property type="entry name" value="Helicase_ATP-bd"/>
</dbReference>
<name>A0ABR0KI23_9EURO</name>
<evidence type="ECO:0000256" key="7">
    <source>
        <dbReference type="SAM" id="MobiDB-lite"/>
    </source>
</evidence>
<dbReference type="EC" id="3.6.4.13" evidence="1"/>
<comment type="caution">
    <text evidence="10">The sequence shown here is derived from an EMBL/GenBank/DDBJ whole genome shotgun (WGS) entry which is preliminary data.</text>
</comment>
<dbReference type="SMART" id="SM00847">
    <property type="entry name" value="HA2"/>
    <property type="match status" value="1"/>
</dbReference>
<dbReference type="InterPro" id="IPR007502">
    <property type="entry name" value="Helicase-assoc_dom"/>
</dbReference>